<keyword evidence="10" id="KW-1185">Reference proteome</keyword>
<evidence type="ECO:0000259" key="8">
    <source>
        <dbReference type="Pfam" id="PF01702"/>
    </source>
</evidence>
<dbReference type="NCBIfam" id="TIGR00449">
    <property type="entry name" value="tgt_general"/>
    <property type="match status" value="1"/>
</dbReference>
<dbReference type="InterPro" id="IPR036511">
    <property type="entry name" value="TGT-like_sf"/>
</dbReference>
<evidence type="ECO:0000256" key="5">
    <source>
        <dbReference type="ARBA" id="ARBA00022833"/>
    </source>
</evidence>
<dbReference type="UniPathway" id="UPA00392"/>
<evidence type="ECO:0000256" key="2">
    <source>
        <dbReference type="ARBA" id="ARBA00022679"/>
    </source>
</evidence>
<evidence type="ECO:0000313" key="10">
    <source>
        <dbReference type="Proteomes" id="UP000050482"/>
    </source>
</evidence>
<evidence type="ECO:0000256" key="6">
    <source>
        <dbReference type="ARBA" id="ARBA00050112"/>
    </source>
</evidence>
<evidence type="ECO:0000256" key="4">
    <source>
        <dbReference type="ARBA" id="ARBA00022785"/>
    </source>
</evidence>
<dbReference type="InterPro" id="IPR004803">
    <property type="entry name" value="TGT"/>
</dbReference>
<keyword evidence="7" id="KW-0479">Metal-binding</keyword>
<keyword evidence="4 7" id="KW-0671">Queuosine biosynthesis</keyword>
<feature type="binding site" evidence="7">
    <location>
        <position position="192"/>
    </location>
    <ligand>
        <name>substrate</name>
    </ligand>
</feature>
<dbReference type="SUPFAM" id="SSF51713">
    <property type="entry name" value="tRNA-guanine transglycosylase"/>
    <property type="match status" value="1"/>
</dbReference>
<feature type="binding site" evidence="7">
    <location>
        <position position="338"/>
    </location>
    <ligand>
        <name>Zn(2+)</name>
        <dbReference type="ChEBI" id="CHEBI:29105"/>
    </ligand>
</feature>
<feature type="region of interest" description="RNA binding; important for wobble base 34 recognition" evidence="7">
    <location>
        <begin position="274"/>
        <end position="278"/>
    </location>
</feature>
<keyword evidence="1 7" id="KW-0328">Glycosyltransferase</keyword>
<comment type="caution">
    <text evidence="9">The sequence shown here is derived from an EMBL/GenBank/DDBJ whole genome shotgun (WGS) entry which is preliminary data.</text>
</comment>
<sequence>MTQPIRYELLRRDEHSLARRGRLTTPHGVIETPVFMPVGTQATVKTMAPWELAEVGAGIILSNTYHLHLRPGEELVRKAGGLHGFMHWDGAVLTDSGGFQVFSLADLRKITDDGVTFRSHLDGSLHSFTPESVMEIENALGADIIMAFDECPPYPATREYVETSLRRTLDWAARCKAAHRRPDEQGLFGIVQGGEHIDLRKESAQRLVELDFPGYAIGGLSVGEPKPLMYEILSATTPWLPADKPRYLMGVGSPDDLFEGVERGVDMFDCVLPTRIARNGTVLTSEGKRVMKNARYGDDFLPLDPNCQCKVCQTFSRAYIRHLLKADEVLGIRLTTYHNVYFMLDLMKQIRQSLDEGRFLLYKQEFYARYGYNETNAGEEV</sequence>
<dbReference type="Proteomes" id="UP000050482">
    <property type="component" value="Unassembled WGS sequence"/>
</dbReference>
<dbReference type="InterPro" id="IPR002616">
    <property type="entry name" value="tRNA_ribo_trans-like"/>
</dbReference>
<evidence type="ECO:0000256" key="3">
    <source>
        <dbReference type="ARBA" id="ARBA00022694"/>
    </source>
</evidence>
<dbReference type="AlphaFoldDB" id="A0A0P9CRV2"/>
<evidence type="ECO:0000313" key="9">
    <source>
        <dbReference type="EMBL" id="KPV42273.1"/>
    </source>
</evidence>
<dbReference type="STRING" id="471514.AN477_18355"/>
<feature type="binding site" evidence="7">
    <location>
        <position position="219"/>
    </location>
    <ligand>
        <name>substrate</name>
    </ligand>
</feature>
<keyword evidence="2 7" id="KW-0808">Transferase</keyword>
<dbReference type="NCBIfam" id="TIGR00430">
    <property type="entry name" value="Q_tRNA_tgt"/>
    <property type="match status" value="1"/>
</dbReference>
<feature type="active site" description="Proton acceptor" evidence="7">
    <location>
        <position position="95"/>
    </location>
</feature>
<dbReference type="EMBL" id="LJCO01000079">
    <property type="protein sequence ID" value="KPV42273.1"/>
    <property type="molecule type" value="Genomic_DNA"/>
</dbReference>
<dbReference type="FunFam" id="3.20.20.105:FF:000001">
    <property type="entry name" value="Queuine tRNA-ribosyltransferase"/>
    <property type="match status" value="1"/>
</dbReference>
<evidence type="ECO:0000256" key="7">
    <source>
        <dbReference type="HAMAP-Rule" id="MF_00168"/>
    </source>
</evidence>
<comment type="similarity">
    <text evidence="7">Belongs to the queuine tRNA-ribosyltransferase family.</text>
</comment>
<organism evidence="9 10">
    <name type="scientific">Alicyclobacillus ferrooxydans</name>
    <dbReference type="NCBI Taxonomy" id="471514"/>
    <lineage>
        <taxon>Bacteria</taxon>
        <taxon>Bacillati</taxon>
        <taxon>Bacillota</taxon>
        <taxon>Bacilli</taxon>
        <taxon>Bacillales</taxon>
        <taxon>Alicyclobacillaceae</taxon>
        <taxon>Alicyclobacillus</taxon>
    </lineage>
</organism>
<dbReference type="GO" id="GO:0046872">
    <property type="term" value="F:metal ion binding"/>
    <property type="evidence" value="ECO:0007669"/>
    <property type="project" value="UniProtKB-KW"/>
</dbReference>
<dbReference type="PANTHER" id="PTHR46499">
    <property type="entry name" value="QUEUINE TRNA-RIBOSYLTRANSFERASE"/>
    <property type="match status" value="1"/>
</dbReference>
<feature type="active site" description="Nucleophile" evidence="7">
    <location>
        <position position="269"/>
    </location>
</feature>
<comment type="function">
    <text evidence="7">Catalyzes the base-exchange of a guanine (G) residue with the queuine precursor 7-aminomethyl-7-deazaguanine (PreQ1) at position 34 (anticodon wobble position) in tRNAs with GU(N) anticodons (tRNA-Asp, -Asn, -His and -Tyr). Catalysis occurs through a double-displacement mechanism. The nucleophile active site attacks the C1' of nucleotide 34 to detach the guanine base from the RNA, forming a covalent enzyme-RNA intermediate. The proton acceptor active site deprotonates the incoming PreQ1, allowing a nucleophilic attack on the C1' of the ribose to form the product. After dissociation, two additional enzymatic reactions on the tRNA convert PreQ1 to queuine (Q), resulting in the hypermodified nucleoside queuosine (7-(((4,5-cis-dihydroxy-2-cyclopenten-1-yl)amino)methyl)-7-deazaguanosine).</text>
</comment>
<comment type="pathway">
    <text evidence="7">tRNA modification; tRNA-queuosine biosynthesis.</text>
</comment>
<comment type="catalytic activity">
    <reaction evidence="6 7">
        <text>7-aminomethyl-7-carbaguanine + guanosine(34) in tRNA = 7-aminomethyl-7-carbaguanosine(34) in tRNA + guanine</text>
        <dbReference type="Rhea" id="RHEA:24104"/>
        <dbReference type="Rhea" id="RHEA-COMP:10341"/>
        <dbReference type="Rhea" id="RHEA-COMP:10342"/>
        <dbReference type="ChEBI" id="CHEBI:16235"/>
        <dbReference type="ChEBI" id="CHEBI:58703"/>
        <dbReference type="ChEBI" id="CHEBI:74269"/>
        <dbReference type="ChEBI" id="CHEBI:82833"/>
        <dbReference type="EC" id="2.4.2.29"/>
    </reaction>
</comment>
<dbReference type="InterPro" id="IPR050076">
    <property type="entry name" value="ArchSynthase1/Queuine_TRR"/>
</dbReference>
<accession>A0A0P9CRV2</accession>
<feature type="region of interest" description="RNA binding" evidence="7">
    <location>
        <begin position="250"/>
        <end position="256"/>
    </location>
</feature>
<feature type="binding site" evidence="7">
    <location>
        <position position="149"/>
    </location>
    <ligand>
        <name>substrate</name>
    </ligand>
</feature>
<evidence type="ECO:0000256" key="1">
    <source>
        <dbReference type="ARBA" id="ARBA00022676"/>
    </source>
</evidence>
<feature type="binding site" evidence="7">
    <location>
        <position position="307"/>
    </location>
    <ligand>
        <name>Zn(2+)</name>
        <dbReference type="ChEBI" id="CHEBI:29105"/>
    </ligand>
</feature>
<feature type="binding site" evidence="7">
    <location>
        <position position="309"/>
    </location>
    <ligand>
        <name>Zn(2+)</name>
        <dbReference type="ChEBI" id="CHEBI:29105"/>
    </ligand>
</feature>
<name>A0A0P9CRV2_9BACL</name>
<reference evidence="9 10" key="1">
    <citation type="submission" date="2015-09" db="EMBL/GenBank/DDBJ databases">
        <title>Draft genome sequence of Alicyclobacillus ferrooxydans DSM 22381.</title>
        <authorList>
            <person name="Hemp J."/>
        </authorList>
    </citation>
    <scope>NUCLEOTIDE SEQUENCE [LARGE SCALE GENOMIC DNA]</scope>
    <source>
        <strain evidence="9 10">TC-34</strain>
    </source>
</reference>
<dbReference type="HAMAP" id="MF_00168">
    <property type="entry name" value="Q_tRNA_Tgt"/>
    <property type="match status" value="1"/>
</dbReference>
<keyword evidence="5 7" id="KW-0862">Zinc</keyword>
<dbReference type="OrthoDB" id="9805417at2"/>
<dbReference type="RefSeq" id="WP_054970631.1">
    <property type="nucleotide sequence ID" value="NZ_LJCO01000079.1"/>
</dbReference>
<dbReference type="Gene3D" id="3.20.20.105">
    <property type="entry name" value="Queuine tRNA-ribosyltransferase-like"/>
    <property type="match status" value="1"/>
</dbReference>
<gene>
    <name evidence="7" type="primary">tgt</name>
    <name evidence="9" type="ORF">AN477_18355</name>
</gene>
<feature type="domain" description="tRNA-guanine(15) transglycosylase-like" evidence="8">
    <location>
        <begin position="17"/>
        <end position="370"/>
    </location>
</feature>
<dbReference type="PANTHER" id="PTHR46499:SF1">
    <property type="entry name" value="QUEUINE TRNA-RIBOSYLTRANSFERASE"/>
    <property type="match status" value="1"/>
</dbReference>
<comment type="subunit">
    <text evidence="7">Homodimer. Within each dimer, one monomer is responsible for RNA recognition and catalysis, while the other monomer binds to the replacement base PreQ1.</text>
</comment>
<proteinExistence type="inferred from homology"/>
<keyword evidence="3 7" id="KW-0819">tRNA processing</keyword>
<dbReference type="Pfam" id="PF01702">
    <property type="entry name" value="TGT"/>
    <property type="match status" value="1"/>
</dbReference>
<protein>
    <recommendedName>
        <fullName evidence="7">Queuine tRNA-ribosyltransferase</fullName>
        <ecNumber evidence="7">2.4.2.29</ecNumber>
    </recommendedName>
    <alternativeName>
        <fullName evidence="7">Guanine insertion enzyme</fullName>
    </alternativeName>
    <alternativeName>
        <fullName evidence="7">tRNA-guanine transglycosylase</fullName>
    </alternativeName>
</protein>
<comment type="cofactor">
    <cofactor evidence="7">
        <name>Zn(2+)</name>
        <dbReference type="ChEBI" id="CHEBI:29105"/>
    </cofactor>
    <text evidence="7">Binds 1 zinc ion per subunit.</text>
</comment>
<feature type="binding site" evidence="7">
    <location>
        <begin position="95"/>
        <end position="99"/>
    </location>
    <ligand>
        <name>substrate</name>
    </ligand>
</feature>
<dbReference type="EC" id="2.4.2.29" evidence="7"/>
<dbReference type="GO" id="GO:0005829">
    <property type="term" value="C:cytosol"/>
    <property type="evidence" value="ECO:0007669"/>
    <property type="project" value="TreeGrafter"/>
</dbReference>
<dbReference type="GO" id="GO:0008479">
    <property type="term" value="F:tRNA-guanosine(34) queuine transglycosylase activity"/>
    <property type="evidence" value="ECO:0007669"/>
    <property type="project" value="UniProtKB-UniRule"/>
</dbReference>
<dbReference type="PATRIC" id="fig|471514.4.peg.4587"/>
<dbReference type="GO" id="GO:0008616">
    <property type="term" value="P:tRNA queuosine(34) biosynthetic process"/>
    <property type="evidence" value="ECO:0007669"/>
    <property type="project" value="UniProtKB-UniRule"/>
</dbReference>
<feature type="binding site" evidence="7">
    <location>
        <position position="312"/>
    </location>
    <ligand>
        <name>Zn(2+)</name>
        <dbReference type="ChEBI" id="CHEBI:29105"/>
    </ligand>
</feature>